<evidence type="ECO:0000256" key="1">
    <source>
        <dbReference type="SAM" id="Phobius"/>
    </source>
</evidence>
<protein>
    <submittedName>
        <fullName evidence="3">Uncharacterized protein LOC115210716</fullName>
    </submittedName>
</protein>
<evidence type="ECO:0000313" key="2">
    <source>
        <dbReference type="Proteomes" id="UP000515154"/>
    </source>
</evidence>
<dbReference type="KEGG" id="osn:115210716"/>
<keyword evidence="1" id="KW-1133">Transmembrane helix</keyword>
<proteinExistence type="predicted"/>
<feature type="transmembrane region" description="Helical" evidence="1">
    <location>
        <begin position="75"/>
        <end position="93"/>
    </location>
</feature>
<evidence type="ECO:0000313" key="3">
    <source>
        <dbReference type="RefSeq" id="XP_029635277.1"/>
    </source>
</evidence>
<name>A0A6P7SAH6_9MOLL</name>
<accession>A0A6P7SAH6</accession>
<gene>
    <name evidence="3" type="primary">LOC115210716</name>
</gene>
<sequence length="242" mass="27616">MYHKNNHNYQDNSFDENSPAYSSELILPALPNMRPTTYGCPYIELHERTTEYQTSKHSLRFFCLSGLQHFSHTSSVTFILSILLFYAYTLVSLTEADKLPSDRYHDKSFLPTSLIYNRKVSCGNITPGIYTSRTWTCSNIRVDGRKIAFGHYPVKSHHVKNHCFDTNGTDDIGGICLGLMKHVNESAKLWAASVTNATCDYTEEERVLLTFNTSDSENHRYIWKDLPGGSGWIETLHCLTLI</sequence>
<dbReference type="RefSeq" id="XP_029635277.1">
    <property type="nucleotide sequence ID" value="XM_029779417.2"/>
</dbReference>
<keyword evidence="2" id="KW-1185">Reference proteome</keyword>
<organism evidence="2 3">
    <name type="scientific">Octopus sinensis</name>
    <name type="common">East Asian common octopus</name>
    <dbReference type="NCBI Taxonomy" id="2607531"/>
    <lineage>
        <taxon>Eukaryota</taxon>
        <taxon>Metazoa</taxon>
        <taxon>Spiralia</taxon>
        <taxon>Lophotrochozoa</taxon>
        <taxon>Mollusca</taxon>
        <taxon>Cephalopoda</taxon>
        <taxon>Coleoidea</taxon>
        <taxon>Octopodiformes</taxon>
        <taxon>Octopoda</taxon>
        <taxon>Incirrata</taxon>
        <taxon>Octopodidae</taxon>
        <taxon>Octopus</taxon>
    </lineage>
</organism>
<keyword evidence="1" id="KW-0812">Transmembrane</keyword>
<keyword evidence="1" id="KW-0472">Membrane</keyword>
<reference evidence="3" key="1">
    <citation type="submission" date="2025-08" db="UniProtKB">
        <authorList>
            <consortium name="RefSeq"/>
        </authorList>
    </citation>
    <scope>IDENTIFICATION</scope>
</reference>
<dbReference type="Proteomes" id="UP000515154">
    <property type="component" value="Linkage group LG4"/>
</dbReference>
<dbReference type="AlphaFoldDB" id="A0A6P7SAH6"/>